<protein>
    <recommendedName>
        <fullName evidence="4">DUF3592 domain-containing protein</fullName>
    </recommendedName>
</protein>
<organism evidence="2 3">
    <name type="scientific">Mycolicibacterium wolinskyi</name>
    <dbReference type="NCBI Taxonomy" id="59750"/>
    <lineage>
        <taxon>Bacteria</taxon>
        <taxon>Bacillati</taxon>
        <taxon>Actinomycetota</taxon>
        <taxon>Actinomycetes</taxon>
        <taxon>Mycobacteriales</taxon>
        <taxon>Mycobacteriaceae</taxon>
        <taxon>Mycolicibacterium</taxon>
    </lineage>
</organism>
<name>A0A132PKJ1_9MYCO</name>
<feature type="transmembrane region" description="Helical" evidence="1">
    <location>
        <begin position="111"/>
        <end position="132"/>
    </location>
</feature>
<dbReference type="EMBL" id="LGTW01000011">
    <property type="protein sequence ID" value="KWX22865.1"/>
    <property type="molecule type" value="Genomic_DNA"/>
</dbReference>
<dbReference type="PATRIC" id="fig|59750.3.peg.1004"/>
<evidence type="ECO:0008006" key="4">
    <source>
        <dbReference type="Google" id="ProtNLM"/>
    </source>
</evidence>
<dbReference type="AlphaFoldDB" id="A0A132PKJ1"/>
<feature type="transmembrane region" description="Helical" evidence="1">
    <location>
        <begin position="39"/>
        <end position="62"/>
    </location>
</feature>
<evidence type="ECO:0000313" key="2">
    <source>
        <dbReference type="EMBL" id="KWX22865.1"/>
    </source>
</evidence>
<keyword evidence="1" id="KW-0812">Transmembrane</keyword>
<dbReference type="Proteomes" id="UP000070612">
    <property type="component" value="Unassembled WGS sequence"/>
</dbReference>
<dbReference type="RefSeq" id="WP_067851305.1">
    <property type="nucleotide sequence ID" value="NZ_LGTW01000011.1"/>
</dbReference>
<gene>
    <name evidence="2" type="ORF">AFM11_18235</name>
</gene>
<keyword evidence="3" id="KW-1185">Reference proteome</keyword>
<evidence type="ECO:0000256" key="1">
    <source>
        <dbReference type="SAM" id="Phobius"/>
    </source>
</evidence>
<comment type="caution">
    <text evidence="2">The sequence shown here is derived from an EMBL/GenBank/DDBJ whole genome shotgun (WGS) entry which is preliminary data.</text>
</comment>
<evidence type="ECO:0000313" key="3">
    <source>
        <dbReference type="Proteomes" id="UP000070612"/>
    </source>
</evidence>
<proteinExistence type="predicted"/>
<feature type="transmembrane region" description="Helical" evidence="1">
    <location>
        <begin position="74"/>
        <end position="91"/>
    </location>
</feature>
<feature type="transmembrane region" description="Helical" evidence="1">
    <location>
        <begin position="138"/>
        <end position="161"/>
    </location>
</feature>
<sequence length="272" mass="29386">MTSEISSAIESPAWDDTLPHFSVSEKGNRITAPPLDAPGMLGFFAVVTFVLWIPSGAGAALFFYGVREQSPPAVWQWVATVLYTFLPGLLIDLTADEARDRFGQRTTANRIAAIPAFSGVGVGLLIVALWVGGFDGGIIALASVACWAGAAIATTSAWAGIRYTRRRQGWMASMRQYGIRTPGVLRDVTFLERWSDSRPLFTVVVEFAAESGAQRVTANMVTTTKRVPRPGAAVVVTRAPHDPHGEVLIELDFTKEPEFDRNAAKYAQPSGT</sequence>
<reference evidence="2 3" key="1">
    <citation type="submission" date="2015-07" db="EMBL/GenBank/DDBJ databases">
        <title>A draft genome sequence of Mycobacterium wolinskyi.</title>
        <authorList>
            <person name="de Man T.J."/>
            <person name="Perry K.A."/>
            <person name="Coulliette A.D."/>
            <person name="Jensen B."/>
            <person name="Toney N.C."/>
            <person name="Limbago B.M."/>
            <person name="Noble-Wang J."/>
        </authorList>
    </citation>
    <scope>NUCLEOTIDE SEQUENCE [LARGE SCALE GENOMIC DNA]</scope>
    <source>
        <strain evidence="2 3">CDC_01</strain>
    </source>
</reference>
<accession>A0A132PKJ1</accession>
<keyword evidence="1" id="KW-0472">Membrane</keyword>
<keyword evidence="1" id="KW-1133">Transmembrane helix</keyword>